<reference evidence="2" key="2">
    <citation type="submission" date="2025-08" db="UniProtKB">
        <authorList>
            <consortium name="RefSeq"/>
        </authorList>
    </citation>
    <scope>IDENTIFICATION</scope>
</reference>
<dbReference type="GeneID" id="121213817"/>
<sequence length="269" mass="31214">MVADALSCKAMTDLRVMFTRFNLFDDGSLLVELQVKPVRMEQIKGKQLEDESLGLRFCQIENGSTVDFGLNNEGVLCFRGKICVPKDIDLRQSILRERRIVAPMLCTLVEIRYTDIFVRYIGGWVLGVKILMWKWEKVTIDFVSGLPLTPSKKDLIWVIVDRCRTLSCWTELGERRILGPELVSDTEDKVRLIQDRLKAASDRQKSYADLKRPVAYQLELLPELEWIHDVFHVFILRCYHSNPSHIVPVEEIEVKPDMTFEEELVQILD</sequence>
<dbReference type="PANTHER" id="PTHR46148:SF44">
    <property type="entry name" value="GAG-POL POLYPROTEIN"/>
    <property type="match status" value="1"/>
</dbReference>
<accession>A0ABM2ZJT2</accession>
<evidence type="ECO:0000313" key="2">
    <source>
        <dbReference type="RefSeq" id="XP_040942914.1"/>
    </source>
</evidence>
<dbReference type="RefSeq" id="XP_040942914.1">
    <property type="nucleotide sequence ID" value="XM_041086980.1"/>
</dbReference>
<gene>
    <name evidence="2" type="primary">LOC121213817</name>
</gene>
<evidence type="ECO:0000313" key="1">
    <source>
        <dbReference type="Proteomes" id="UP000818029"/>
    </source>
</evidence>
<protein>
    <submittedName>
        <fullName evidence="2">Uncharacterized protein</fullName>
    </submittedName>
</protein>
<keyword evidence="1" id="KW-1185">Reference proteome</keyword>
<reference evidence="1" key="1">
    <citation type="journal article" date="2020" name="Nat. Genet.">
        <title>Genomic diversifications of five Gossypium allopolyploid species and their impact on cotton improvement.</title>
        <authorList>
            <person name="Chen Z.J."/>
            <person name="Sreedasyam A."/>
            <person name="Ando A."/>
            <person name="Song Q."/>
            <person name="De Santiago L.M."/>
            <person name="Hulse-Kemp A.M."/>
            <person name="Ding M."/>
            <person name="Ye W."/>
            <person name="Kirkbride R.C."/>
            <person name="Jenkins J."/>
            <person name="Plott C."/>
            <person name="Lovell J."/>
            <person name="Lin Y.M."/>
            <person name="Vaughn R."/>
            <person name="Liu B."/>
            <person name="Simpson S."/>
            <person name="Scheffler B.E."/>
            <person name="Wen L."/>
            <person name="Saski C.A."/>
            <person name="Grover C.E."/>
            <person name="Hu G."/>
            <person name="Conover J.L."/>
            <person name="Carlson J.W."/>
            <person name="Shu S."/>
            <person name="Boston L.B."/>
            <person name="Williams M."/>
            <person name="Peterson D.G."/>
            <person name="McGee K."/>
            <person name="Jones D.C."/>
            <person name="Wendel J.F."/>
            <person name="Stelly D.M."/>
            <person name="Grimwood J."/>
            <person name="Schmutz J."/>
        </authorList>
    </citation>
    <scope>NUCLEOTIDE SEQUENCE [LARGE SCALE GENOMIC DNA]</scope>
    <source>
        <strain evidence="1">cv. TM-1</strain>
    </source>
</reference>
<dbReference type="Proteomes" id="UP000818029">
    <property type="component" value="Chromosome A01"/>
</dbReference>
<proteinExistence type="predicted"/>
<name>A0ABM2ZJT2_GOSHI</name>
<dbReference type="PANTHER" id="PTHR46148">
    <property type="entry name" value="CHROMO DOMAIN-CONTAINING PROTEIN"/>
    <property type="match status" value="1"/>
</dbReference>
<organism evidence="1 2">
    <name type="scientific">Gossypium hirsutum</name>
    <name type="common">Upland cotton</name>
    <name type="synonym">Gossypium mexicanum</name>
    <dbReference type="NCBI Taxonomy" id="3635"/>
    <lineage>
        <taxon>Eukaryota</taxon>
        <taxon>Viridiplantae</taxon>
        <taxon>Streptophyta</taxon>
        <taxon>Embryophyta</taxon>
        <taxon>Tracheophyta</taxon>
        <taxon>Spermatophyta</taxon>
        <taxon>Magnoliopsida</taxon>
        <taxon>eudicotyledons</taxon>
        <taxon>Gunneridae</taxon>
        <taxon>Pentapetalae</taxon>
        <taxon>rosids</taxon>
        <taxon>malvids</taxon>
        <taxon>Malvales</taxon>
        <taxon>Malvaceae</taxon>
        <taxon>Malvoideae</taxon>
        <taxon>Gossypium</taxon>
    </lineage>
</organism>